<keyword evidence="2" id="KW-1185">Reference proteome</keyword>
<gene>
    <name evidence="1" type="ORF">EVAR_64433_1</name>
</gene>
<accession>A0A4C1ZJD8</accession>
<proteinExistence type="predicted"/>
<dbReference type="Proteomes" id="UP000299102">
    <property type="component" value="Unassembled WGS sequence"/>
</dbReference>
<evidence type="ECO:0000313" key="1">
    <source>
        <dbReference type="EMBL" id="GBP87858.1"/>
    </source>
</evidence>
<reference evidence="1 2" key="1">
    <citation type="journal article" date="2019" name="Commun. Biol.">
        <title>The bagworm genome reveals a unique fibroin gene that provides high tensile strength.</title>
        <authorList>
            <person name="Kono N."/>
            <person name="Nakamura H."/>
            <person name="Ohtoshi R."/>
            <person name="Tomita M."/>
            <person name="Numata K."/>
            <person name="Arakawa K."/>
        </authorList>
    </citation>
    <scope>NUCLEOTIDE SEQUENCE [LARGE SCALE GENOMIC DNA]</scope>
</reference>
<dbReference type="AlphaFoldDB" id="A0A4C1ZJD8"/>
<evidence type="ECO:0000313" key="2">
    <source>
        <dbReference type="Proteomes" id="UP000299102"/>
    </source>
</evidence>
<protein>
    <submittedName>
        <fullName evidence="1">Uncharacterized protein</fullName>
    </submittedName>
</protein>
<name>A0A4C1ZJD8_EUMVA</name>
<organism evidence="1 2">
    <name type="scientific">Eumeta variegata</name>
    <name type="common">Bagworm moth</name>
    <name type="synonym">Eumeta japonica</name>
    <dbReference type="NCBI Taxonomy" id="151549"/>
    <lineage>
        <taxon>Eukaryota</taxon>
        <taxon>Metazoa</taxon>
        <taxon>Ecdysozoa</taxon>
        <taxon>Arthropoda</taxon>
        <taxon>Hexapoda</taxon>
        <taxon>Insecta</taxon>
        <taxon>Pterygota</taxon>
        <taxon>Neoptera</taxon>
        <taxon>Endopterygota</taxon>
        <taxon>Lepidoptera</taxon>
        <taxon>Glossata</taxon>
        <taxon>Ditrysia</taxon>
        <taxon>Tineoidea</taxon>
        <taxon>Psychidae</taxon>
        <taxon>Oiketicinae</taxon>
        <taxon>Eumeta</taxon>
    </lineage>
</organism>
<sequence>MLLEARGGRPPGKTLLRNPTSWPTAGRCLLADVLTDAIPKNLVQLTLASEVWDGWRQSAPPCWRAGRRQNLRVVRGRPKSLVCEYLSSAYCHAKTTDAISCPERQCVPQLTAGHIFPRVRCSSSPVPSERVAAQPPTAPIAVPIRSMRVVSEVKAANLFLDAARSYIPSTARAGRY</sequence>
<comment type="caution">
    <text evidence="1">The sequence shown here is derived from an EMBL/GenBank/DDBJ whole genome shotgun (WGS) entry which is preliminary data.</text>
</comment>
<dbReference type="EMBL" id="BGZK01001890">
    <property type="protein sequence ID" value="GBP87858.1"/>
    <property type="molecule type" value="Genomic_DNA"/>
</dbReference>